<dbReference type="PANTHER" id="PTHR10098:SF112">
    <property type="entry name" value="SLR0380 PROTEIN"/>
    <property type="match status" value="1"/>
</dbReference>
<protein>
    <recommendedName>
        <fullName evidence="1">CHAT domain-containing protein</fullName>
    </recommendedName>
</protein>
<feature type="domain" description="CHAT" evidence="1">
    <location>
        <begin position="608"/>
        <end position="881"/>
    </location>
</feature>
<dbReference type="InterPro" id="IPR019734">
    <property type="entry name" value="TPR_rpt"/>
</dbReference>
<gene>
    <name evidence="2" type="ORF">DSM106972_094020</name>
</gene>
<dbReference type="Gene3D" id="1.25.40.10">
    <property type="entry name" value="Tetratricopeptide repeat domain"/>
    <property type="match status" value="3"/>
</dbReference>
<name>A0A3S1AKM6_9CYAN</name>
<reference evidence="2" key="1">
    <citation type="submission" date="2018-12" db="EMBL/GenBank/DDBJ databases">
        <authorList>
            <person name="Will S."/>
            <person name="Neumann-Schaal M."/>
            <person name="Henke P."/>
        </authorList>
    </citation>
    <scope>NUCLEOTIDE SEQUENCE</scope>
    <source>
        <strain evidence="2">PCC 7102</strain>
    </source>
</reference>
<dbReference type="EMBL" id="RSCL01000050">
    <property type="protein sequence ID" value="RUS94205.1"/>
    <property type="molecule type" value="Genomic_DNA"/>
</dbReference>
<evidence type="ECO:0000259" key="1">
    <source>
        <dbReference type="Pfam" id="PF12770"/>
    </source>
</evidence>
<dbReference type="InterPro" id="IPR011990">
    <property type="entry name" value="TPR-like_helical_dom_sf"/>
</dbReference>
<dbReference type="Pfam" id="PF13424">
    <property type="entry name" value="TPR_12"/>
    <property type="match status" value="2"/>
</dbReference>
<dbReference type="SUPFAM" id="SSF48452">
    <property type="entry name" value="TPR-like"/>
    <property type="match status" value="2"/>
</dbReference>
<dbReference type="PANTHER" id="PTHR10098">
    <property type="entry name" value="RAPSYN-RELATED"/>
    <property type="match status" value="1"/>
</dbReference>
<reference evidence="2" key="2">
    <citation type="journal article" date="2019" name="Genome Biol. Evol.">
        <title>Day and night: Metabolic profiles and evolutionary relationships of six axenic non-marine cyanobacteria.</title>
        <authorList>
            <person name="Will S.E."/>
            <person name="Henke P."/>
            <person name="Boedeker C."/>
            <person name="Huang S."/>
            <person name="Brinkmann H."/>
            <person name="Rohde M."/>
            <person name="Jarek M."/>
            <person name="Friedl T."/>
            <person name="Seufert S."/>
            <person name="Schumacher M."/>
            <person name="Overmann J."/>
            <person name="Neumann-Schaal M."/>
            <person name="Petersen J."/>
        </authorList>
    </citation>
    <scope>NUCLEOTIDE SEQUENCE [LARGE SCALE GENOMIC DNA]</scope>
    <source>
        <strain evidence="2">PCC 7102</strain>
    </source>
</reference>
<organism evidence="2 3">
    <name type="scientific">Dulcicalothrix desertica PCC 7102</name>
    <dbReference type="NCBI Taxonomy" id="232991"/>
    <lineage>
        <taxon>Bacteria</taxon>
        <taxon>Bacillati</taxon>
        <taxon>Cyanobacteriota</taxon>
        <taxon>Cyanophyceae</taxon>
        <taxon>Nostocales</taxon>
        <taxon>Calotrichaceae</taxon>
        <taxon>Dulcicalothrix</taxon>
    </lineage>
</organism>
<dbReference type="Pfam" id="PF12770">
    <property type="entry name" value="CHAT"/>
    <property type="match status" value="1"/>
</dbReference>
<dbReference type="OrthoDB" id="446317at2"/>
<keyword evidence="3" id="KW-1185">Reference proteome</keyword>
<dbReference type="Proteomes" id="UP000271624">
    <property type="component" value="Unassembled WGS sequence"/>
</dbReference>
<accession>A0A3S1AKM6</accession>
<dbReference type="AlphaFoldDB" id="A0A3S1AKM6"/>
<sequence length="883" mass="99145">MVKRHNGFKRVKLVFSLLLLTAVLTITTAPINAELIRVNILTSKSRLQNTHAKTENLLQQGKALYDAGRLAEAVKVLKQANADFERSGNKANQVVTLSNLALTYQQMGQLRDAEATIARSLNLLAHLQISNLDIAAQTLDVQGKLQLAQGQTEAALETWRQSANIYKKNGNEALLIRNRVNSASAMQLLGLYYQAKTVLTEVEQRLTKQPDSLVKATGLRSLGNVLRVIGNLNQSRVILEESRKVASNIQASTELGEILLSLGNTTLAQYRNLLYIQNNEAAKKLVQQTLEYYKRAELIASPTTRIQAHLNKFRLLIDDKQISTALSLLPQIESELKNLSPSRNSIYAQINFAESLIKLQQNNTHISLLDIAKILSASVQQAQILGDKRAESYALGTLGGLYEKSNQLAEAQKLTQKALLIASSLQSGDITYQWLWQLGRLLNQQGDTRGAISYYQEAFKTLESLRRDLLFMNPEIQFSFRDMVEPVYRELVGLQLYNNKNYQPSFENLKQARYVIESLQLAELDNFFRQACLIPKVNIDQVVDKKDRSAAFIYPIVLKDRIEVILKLPGQDNLAHNQVEIAQSQVEDIIDKLRGDLQEPDYTSQVQENSGQIYNWLIRPFETQLTNNKIKTLVFVLDASLRNIPMAVLYNKQQDKYLIEKYAIALTPGLQLIDPQPLQKVQINALTAGVGEKRVINNQPFAPLKNVPQELKQVKSEIPQSKQLLNQEFTQKNLQTQLQQTSFSIVHLATHGKFSSDPEKTFILTWDGLLKVRDFEKLLRTTDGNSLTNIELLVLSACETALGDKRAALGLAGIAVKAGARSTLASLWSVEDSSTAFLMGEFYQQLNTGMSKAEALRQAQLAVLQKDKKPFHWAPYVLVGNWL</sequence>
<evidence type="ECO:0000313" key="2">
    <source>
        <dbReference type="EMBL" id="RUS94205.1"/>
    </source>
</evidence>
<evidence type="ECO:0000313" key="3">
    <source>
        <dbReference type="Proteomes" id="UP000271624"/>
    </source>
</evidence>
<proteinExistence type="predicted"/>
<dbReference type="SMART" id="SM00028">
    <property type="entry name" value="TPR"/>
    <property type="match status" value="5"/>
</dbReference>
<dbReference type="InterPro" id="IPR024983">
    <property type="entry name" value="CHAT_dom"/>
</dbReference>
<comment type="caution">
    <text evidence="2">The sequence shown here is derived from an EMBL/GenBank/DDBJ whole genome shotgun (WGS) entry which is preliminary data.</text>
</comment>